<protein>
    <submittedName>
        <fullName evidence="1">Uncharacterized protein</fullName>
    </submittedName>
</protein>
<keyword evidence="2" id="KW-1185">Reference proteome</keyword>
<name>A0A5E3ZUL9_9ACTN</name>
<dbReference type="AlphaFoldDB" id="A0A5E3ZUL9"/>
<sequence>MYIHVSKADVPCVVYVMLKINTSPQSPPSFLLSDNLHYVILDLIK</sequence>
<evidence type="ECO:0000313" key="1">
    <source>
        <dbReference type="EMBL" id="VHN99421.1"/>
    </source>
</evidence>
<accession>A0A5E3ZUL9</accession>
<organism evidence="1 2">
    <name type="scientific">Lawsonella clevelandensis</name>
    <dbReference type="NCBI Taxonomy" id="1528099"/>
    <lineage>
        <taxon>Bacteria</taxon>
        <taxon>Bacillati</taxon>
        <taxon>Actinomycetota</taxon>
        <taxon>Actinomycetes</taxon>
        <taxon>Mycobacteriales</taxon>
        <taxon>Lawsonellaceae</taxon>
        <taxon>Lawsonella</taxon>
    </lineage>
</organism>
<reference evidence="1 2" key="1">
    <citation type="submission" date="2019-04" db="EMBL/GenBank/DDBJ databases">
        <authorList>
            <person name="Seth-Smith MB H."/>
            <person name="Seth-Smith H."/>
        </authorList>
    </citation>
    <scope>NUCLEOTIDE SEQUENCE [LARGE SCALE GENOMIC DNA]</scope>
    <source>
        <strain evidence="1">USB-603019</strain>
    </source>
</reference>
<evidence type="ECO:0000313" key="2">
    <source>
        <dbReference type="Proteomes" id="UP000324288"/>
    </source>
</evidence>
<gene>
    <name evidence="1" type="ORF">LC603019_00011</name>
</gene>
<dbReference type="Proteomes" id="UP000324288">
    <property type="component" value="Chromosome"/>
</dbReference>
<dbReference type="EMBL" id="LR584267">
    <property type="protein sequence ID" value="VHN99421.1"/>
    <property type="molecule type" value="Genomic_DNA"/>
</dbReference>
<proteinExistence type="predicted"/>